<evidence type="ECO:0000256" key="2">
    <source>
        <dbReference type="RuleBase" id="RU362080"/>
    </source>
</evidence>
<accession>A0ABS5KLS9</accession>
<dbReference type="Proteomes" id="UP000730482">
    <property type="component" value="Unassembled WGS sequence"/>
</dbReference>
<dbReference type="EMBL" id="JAAFYZ010000021">
    <property type="protein sequence ID" value="MBS2546992.1"/>
    <property type="molecule type" value="Genomic_DNA"/>
</dbReference>
<dbReference type="RefSeq" id="WP_212008599.1">
    <property type="nucleotide sequence ID" value="NZ_JAAFYZ010000021.1"/>
</dbReference>
<dbReference type="InterPro" id="IPR036165">
    <property type="entry name" value="YefM-like_sf"/>
</dbReference>
<comment type="caution">
    <text evidence="3">The sequence shown here is derived from an EMBL/GenBank/DDBJ whole genome shotgun (WGS) entry which is preliminary data.</text>
</comment>
<comment type="function">
    <text evidence="2">Antitoxin component of a type II toxin-antitoxin (TA) system.</text>
</comment>
<protein>
    <recommendedName>
        <fullName evidence="2">Antitoxin</fullName>
    </recommendedName>
</protein>
<dbReference type="Gene3D" id="3.40.1620.10">
    <property type="entry name" value="YefM-like domain"/>
    <property type="match status" value="1"/>
</dbReference>
<organism evidence="3 4">
    <name type="scientific">Catenulispora pinistramenti</name>
    <dbReference type="NCBI Taxonomy" id="2705254"/>
    <lineage>
        <taxon>Bacteria</taxon>
        <taxon>Bacillati</taxon>
        <taxon>Actinomycetota</taxon>
        <taxon>Actinomycetes</taxon>
        <taxon>Catenulisporales</taxon>
        <taxon>Catenulisporaceae</taxon>
        <taxon>Catenulispora</taxon>
    </lineage>
</organism>
<evidence type="ECO:0000313" key="3">
    <source>
        <dbReference type="EMBL" id="MBS2546992.1"/>
    </source>
</evidence>
<comment type="similarity">
    <text evidence="1 2">Belongs to the phD/YefM antitoxin family.</text>
</comment>
<sequence>MSDAYPMTTARANFGNLIRRTANDRERIAITDHGHTAAILINPVELAEIEEALEFAQYKLRQIDGTAETVPHGDVRRILGLPPQ</sequence>
<evidence type="ECO:0000256" key="1">
    <source>
        <dbReference type="ARBA" id="ARBA00009981"/>
    </source>
</evidence>
<dbReference type="SUPFAM" id="SSF143120">
    <property type="entry name" value="YefM-like"/>
    <property type="match status" value="1"/>
</dbReference>
<dbReference type="InterPro" id="IPR006442">
    <property type="entry name" value="Antitoxin_Phd/YefM"/>
</dbReference>
<gene>
    <name evidence="3" type="ORF">KGQ19_08930</name>
</gene>
<dbReference type="NCBIfam" id="TIGR01552">
    <property type="entry name" value="phd_fam"/>
    <property type="match status" value="1"/>
</dbReference>
<proteinExistence type="inferred from homology"/>
<dbReference type="Pfam" id="PF02604">
    <property type="entry name" value="PhdYeFM_antitox"/>
    <property type="match status" value="1"/>
</dbReference>
<name>A0ABS5KLS9_9ACTN</name>
<evidence type="ECO:0000313" key="4">
    <source>
        <dbReference type="Proteomes" id="UP000730482"/>
    </source>
</evidence>
<reference evidence="3 4" key="1">
    <citation type="submission" date="2020-02" db="EMBL/GenBank/DDBJ databases">
        <title>Acidophilic actinobacteria isolated from forest soil.</title>
        <authorList>
            <person name="Golinska P."/>
        </authorList>
    </citation>
    <scope>NUCLEOTIDE SEQUENCE [LARGE SCALE GENOMIC DNA]</scope>
    <source>
        <strain evidence="3 4">NL8</strain>
    </source>
</reference>
<keyword evidence="4" id="KW-1185">Reference proteome</keyword>